<feature type="region of interest" description="Disordered" evidence="1">
    <location>
        <begin position="14"/>
        <end position="46"/>
    </location>
</feature>
<evidence type="ECO:0000313" key="2">
    <source>
        <dbReference type="EMBL" id="GAA6166753.1"/>
    </source>
</evidence>
<dbReference type="Gene3D" id="1.25.40.10">
    <property type="entry name" value="Tetratricopeptide repeat domain"/>
    <property type="match status" value="1"/>
</dbReference>
<gene>
    <name evidence="2" type="ORF">NBRC116591_05630</name>
</gene>
<name>A0ABQ0A519_9GAMM</name>
<protein>
    <recommendedName>
        <fullName evidence="4">Tetratricopeptide repeat protein</fullName>
    </recommendedName>
</protein>
<accession>A0ABQ0A519</accession>
<dbReference type="InterPro" id="IPR011990">
    <property type="entry name" value="TPR-like_helical_dom_sf"/>
</dbReference>
<comment type="caution">
    <text evidence="2">The sequence shown here is derived from an EMBL/GenBank/DDBJ whole genome shotgun (WGS) entry which is preliminary data.</text>
</comment>
<dbReference type="Proteomes" id="UP001465153">
    <property type="component" value="Unassembled WGS sequence"/>
</dbReference>
<evidence type="ECO:0000313" key="3">
    <source>
        <dbReference type="Proteomes" id="UP001465153"/>
    </source>
</evidence>
<evidence type="ECO:0008006" key="4">
    <source>
        <dbReference type="Google" id="ProtNLM"/>
    </source>
</evidence>
<dbReference type="EMBL" id="BAABWN010000002">
    <property type="protein sequence ID" value="GAA6166753.1"/>
    <property type="molecule type" value="Genomic_DNA"/>
</dbReference>
<evidence type="ECO:0000256" key="1">
    <source>
        <dbReference type="SAM" id="MobiDB-lite"/>
    </source>
</evidence>
<proteinExistence type="predicted"/>
<organism evidence="2 3">
    <name type="scientific">Sessilibacter corallicola</name>
    <dbReference type="NCBI Taxonomy" id="2904075"/>
    <lineage>
        <taxon>Bacteria</taxon>
        <taxon>Pseudomonadati</taxon>
        <taxon>Pseudomonadota</taxon>
        <taxon>Gammaproteobacteria</taxon>
        <taxon>Cellvibrionales</taxon>
        <taxon>Cellvibrionaceae</taxon>
        <taxon>Sessilibacter</taxon>
    </lineage>
</organism>
<reference evidence="2 3" key="1">
    <citation type="submission" date="2024-04" db="EMBL/GenBank/DDBJ databases">
        <title>Draft genome sequence of Sessilibacter corallicola NBRC 116591.</title>
        <authorList>
            <person name="Miyakawa T."/>
            <person name="Kusuya Y."/>
            <person name="Miura T."/>
        </authorList>
    </citation>
    <scope>NUCLEOTIDE SEQUENCE [LARGE SCALE GENOMIC DNA]</scope>
    <source>
        <strain evidence="2 3">KU-00831-HH</strain>
    </source>
</reference>
<keyword evidence="3" id="KW-1185">Reference proteome</keyword>
<dbReference type="SUPFAM" id="SSF48452">
    <property type="entry name" value="TPR-like"/>
    <property type="match status" value="1"/>
</dbReference>
<sequence>MITCAGAVGCATTGSNSSAPIIPGQEQGQATGSKTPPPPAQAPVNSTSRVIDDLLAKGKRALSSKQPMLAIEQAERGIRIDRTEPELYLLLARAYDALGEVTKAANFARQGLRYVSNSQFLLKKKLQKFTEN</sequence>